<dbReference type="InterPro" id="IPR000866">
    <property type="entry name" value="AhpC/TSA"/>
</dbReference>
<dbReference type="PIRSF" id="PIRSF000239">
    <property type="entry name" value="AHPC"/>
    <property type="match status" value="1"/>
</dbReference>
<dbReference type="SUPFAM" id="SSF52833">
    <property type="entry name" value="Thioredoxin-like"/>
    <property type="match status" value="1"/>
</dbReference>
<proteinExistence type="predicted"/>
<evidence type="ECO:0000256" key="1">
    <source>
        <dbReference type="ARBA" id="ARBA00023002"/>
    </source>
</evidence>
<accession>A0ABD5XQJ6</accession>
<keyword evidence="1" id="KW-0560">Oxidoreductase</keyword>
<reference evidence="5 6" key="1">
    <citation type="journal article" date="2019" name="Int. J. Syst. Evol. Microbiol.">
        <title>The Global Catalogue of Microorganisms (GCM) 10K type strain sequencing project: providing services to taxonomists for standard genome sequencing and annotation.</title>
        <authorList>
            <consortium name="The Broad Institute Genomics Platform"/>
            <consortium name="The Broad Institute Genome Sequencing Center for Infectious Disease"/>
            <person name="Wu L."/>
            <person name="Ma J."/>
        </authorList>
    </citation>
    <scope>NUCLEOTIDE SEQUENCE [LARGE SCALE GENOMIC DNA]</scope>
    <source>
        <strain evidence="5 6">DSM 26526</strain>
    </source>
</reference>
<dbReference type="InterPro" id="IPR013766">
    <property type="entry name" value="Thioredoxin_domain"/>
</dbReference>
<dbReference type="PANTHER" id="PTHR43110:SF1">
    <property type="entry name" value="THIOL PEROXIDASE"/>
    <property type="match status" value="1"/>
</dbReference>
<dbReference type="Proteomes" id="UP001596460">
    <property type="component" value="Unassembled WGS sequence"/>
</dbReference>
<evidence type="ECO:0000256" key="2">
    <source>
        <dbReference type="ARBA" id="ARBA00023284"/>
    </source>
</evidence>
<dbReference type="Gene3D" id="3.40.30.10">
    <property type="entry name" value="Glutaredoxin"/>
    <property type="match status" value="1"/>
</dbReference>
<dbReference type="AlphaFoldDB" id="A0ABD5XQJ6"/>
<comment type="caution">
    <text evidence="5">The sequence shown here is derived from an EMBL/GenBank/DDBJ whole genome shotgun (WGS) entry which is preliminary data.</text>
</comment>
<dbReference type="GO" id="GO:0016491">
    <property type="term" value="F:oxidoreductase activity"/>
    <property type="evidence" value="ECO:0007669"/>
    <property type="project" value="UniProtKB-KW"/>
</dbReference>
<dbReference type="PROSITE" id="PS51352">
    <property type="entry name" value="THIOREDOXIN_2"/>
    <property type="match status" value="1"/>
</dbReference>
<feature type="domain" description="Thioredoxin" evidence="4">
    <location>
        <begin position="2"/>
        <end position="161"/>
    </location>
</feature>
<dbReference type="InterPro" id="IPR036249">
    <property type="entry name" value="Thioredoxin-like_sf"/>
</dbReference>
<organism evidence="5 6">
    <name type="scientific">Haloferax chudinovii</name>
    <dbReference type="NCBI Taxonomy" id="1109010"/>
    <lineage>
        <taxon>Archaea</taxon>
        <taxon>Methanobacteriati</taxon>
        <taxon>Methanobacteriota</taxon>
        <taxon>Stenosarchaea group</taxon>
        <taxon>Halobacteria</taxon>
        <taxon>Halobacteriales</taxon>
        <taxon>Haloferacaceae</taxon>
        <taxon>Haloferax</taxon>
    </lineage>
</organism>
<dbReference type="Pfam" id="PF00578">
    <property type="entry name" value="AhpC-TSA"/>
    <property type="match status" value="1"/>
</dbReference>
<dbReference type="InterPro" id="IPR050455">
    <property type="entry name" value="Tpx_Peroxidase_subfamily"/>
</dbReference>
<keyword evidence="2" id="KW-0676">Redox-active center</keyword>
<dbReference type="RefSeq" id="WP_390247647.1">
    <property type="nucleotide sequence ID" value="NZ_JBHTAB010000016.1"/>
</dbReference>
<gene>
    <name evidence="5" type="ORF">ACFQI8_19150</name>
</gene>
<dbReference type="EMBL" id="JBHTAB010000016">
    <property type="protein sequence ID" value="MFC7131470.1"/>
    <property type="molecule type" value="Genomic_DNA"/>
</dbReference>
<keyword evidence="6" id="KW-1185">Reference proteome</keyword>
<feature type="active site" description="Cysteine sulfenic acid (-SOH) intermediate; for peroxidase activity" evidence="3">
    <location>
        <position position="48"/>
    </location>
</feature>
<evidence type="ECO:0000259" key="4">
    <source>
        <dbReference type="PROSITE" id="PS51352"/>
    </source>
</evidence>
<evidence type="ECO:0000256" key="3">
    <source>
        <dbReference type="PIRSR" id="PIRSR000239-1"/>
    </source>
</evidence>
<dbReference type="PANTHER" id="PTHR43110">
    <property type="entry name" value="THIOL PEROXIDASE"/>
    <property type="match status" value="1"/>
</dbReference>
<protein>
    <submittedName>
        <fullName evidence="5">Redoxin domain-containing protein</fullName>
    </submittedName>
</protein>
<name>A0ABD5XQJ6_9EURY</name>
<evidence type="ECO:0000313" key="6">
    <source>
        <dbReference type="Proteomes" id="UP001596460"/>
    </source>
</evidence>
<dbReference type="InterPro" id="IPR024706">
    <property type="entry name" value="Peroxiredoxin_AhpC-typ"/>
</dbReference>
<evidence type="ECO:0000313" key="5">
    <source>
        <dbReference type="EMBL" id="MFC7131470.1"/>
    </source>
</evidence>
<sequence length="161" mass="18765">MVKLGETASDFTLDGTQGDEIREFTLSEFADGRPVAVVFYIYDYSPVCTKQMCEINEMEYLTFNDDIRVLGISTDGPYSHQRFIADNNISYPLLTDDEKHVYEQYGMVERSDEGRRNAKRGIVLVDSERTVRYRWQADDTWDDWQNQPLQDIHGLTEELTQ</sequence>